<evidence type="ECO:0000313" key="1">
    <source>
        <dbReference type="EMBL" id="CAE0284993.1"/>
    </source>
</evidence>
<organism evidence="2">
    <name type="scientific">Spumella elongata</name>
    <dbReference type="NCBI Taxonomy" id="89044"/>
    <lineage>
        <taxon>Eukaryota</taxon>
        <taxon>Sar</taxon>
        <taxon>Stramenopiles</taxon>
        <taxon>Ochrophyta</taxon>
        <taxon>Chrysophyceae</taxon>
        <taxon>Chromulinales</taxon>
        <taxon>Chromulinaceae</taxon>
        <taxon>Spumella</taxon>
    </lineage>
</organism>
<sequence length="131" mass="14495">MDSDSDFGEGDDRGMEAADMRKMADKLGKDGFRIGKAQEEEKQMQIGFDQGFDHGLQLGKVCGAIYAKVICAVDNTEMALNLSQLEVILMDTIPGDLEVCERSIRDLEQLLVKFKCDATEELKSLGELLES</sequence>
<name>A0A7S3M619_9STRA</name>
<evidence type="ECO:0008006" key="3">
    <source>
        <dbReference type="Google" id="ProtNLM"/>
    </source>
</evidence>
<dbReference type="EMBL" id="HBIC01027538">
    <property type="protein sequence ID" value="CAE0284994.1"/>
    <property type="molecule type" value="Transcribed_RNA"/>
</dbReference>
<gene>
    <name evidence="1" type="ORF">SELO1098_LOCUS13834</name>
    <name evidence="2" type="ORF">SELO1098_LOCUS13835</name>
</gene>
<evidence type="ECO:0000313" key="2">
    <source>
        <dbReference type="EMBL" id="CAE0284994.1"/>
    </source>
</evidence>
<reference evidence="2" key="1">
    <citation type="submission" date="2021-01" db="EMBL/GenBank/DDBJ databases">
        <authorList>
            <person name="Corre E."/>
            <person name="Pelletier E."/>
            <person name="Niang G."/>
            <person name="Scheremetjew M."/>
            <person name="Finn R."/>
            <person name="Kale V."/>
            <person name="Holt S."/>
            <person name="Cochrane G."/>
            <person name="Meng A."/>
            <person name="Brown T."/>
            <person name="Cohen L."/>
        </authorList>
    </citation>
    <scope>NUCLEOTIDE SEQUENCE</scope>
    <source>
        <strain evidence="2">CCAP 955/1</strain>
    </source>
</reference>
<dbReference type="AlphaFoldDB" id="A0A7S3M619"/>
<accession>A0A7S3M619</accession>
<proteinExistence type="predicted"/>
<dbReference type="EMBL" id="HBIC01027537">
    <property type="protein sequence ID" value="CAE0284993.1"/>
    <property type="molecule type" value="Transcribed_RNA"/>
</dbReference>
<protein>
    <recommendedName>
        <fullName evidence="3">Essential protein Yae1 N-terminal domain-containing protein</fullName>
    </recommendedName>
</protein>